<dbReference type="InterPro" id="IPR005170">
    <property type="entry name" value="Transptr-assoc_dom"/>
</dbReference>
<evidence type="ECO:0000256" key="4">
    <source>
        <dbReference type="ARBA" id="ARBA00022989"/>
    </source>
</evidence>
<keyword evidence="2 8" id="KW-0812">Transmembrane</keyword>
<keyword evidence="5 7" id="KW-0129">CBS domain</keyword>
<dbReference type="Gene3D" id="3.30.465.10">
    <property type="match status" value="1"/>
</dbReference>
<dbReference type="InterPro" id="IPR046342">
    <property type="entry name" value="CBS_dom_sf"/>
</dbReference>
<dbReference type="GO" id="GO:0016020">
    <property type="term" value="C:membrane"/>
    <property type="evidence" value="ECO:0007669"/>
    <property type="project" value="UniProtKB-SubCell"/>
</dbReference>
<comment type="subcellular location">
    <subcellularLocation>
        <location evidence="1">Membrane</location>
        <topology evidence="1">Multi-pass membrane protein</topology>
    </subcellularLocation>
</comment>
<feature type="domain" description="CBS" evidence="10">
    <location>
        <begin position="415"/>
        <end position="472"/>
    </location>
</feature>
<keyword evidence="13" id="KW-1185">Reference proteome</keyword>
<dbReference type="PROSITE" id="PS51371">
    <property type="entry name" value="CBS"/>
    <property type="match status" value="2"/>
</dbReference>
<dbReference type="SMART" id="SM00116">
    <property type="entry name" value="CBS"/>
    <property type="match status" value="2"/>
</dbReference>
<evidence type="ECO:0000256" key="3">
    <source>
        <dbReference type="ARBA" id="ARBA00022737"/>
    </source>
</evidence>
<keyword evidence="3" id="KW-0677">Repeat</keyword>
<feature type="domain" description="CBS" evidence="10">
    <location>
        <begin position="347"/>
        <end position="409"/>
    </location>
</feature>
<evidence type="ECO:0000256" key="8">
    <source>
        <dbReference type="PROSITE-ProRule" id="PRU01193"/>
    </source>
</evidence>
<dbReference type="Gene3D" id="3.10.580.10">
    <property type="entry name" value="CBS-domain"/>
    <property type="match status" value="1"/>
</dbReference>
<evidence type="ECO:0000259" key="11">
    <source>
        <dbReference type="PROSITE" id="PS51846"/>
    </source>
</evidence>
<name>A0AAV7E3T0_ARIFI</name>
<dbReference type="InterPro" id="IPR044751">
    <property type="entry name" value="Ion_transp-like_CBS"/>
</dbReference>
<keyword evidence="6 8" id="KW-0472">Membrane</keyword>
<comment type="caution">
    <text evidence="12">The sequence shown here is derived from an EMBL/GenBank/DDBJ whole genome shotgun (WGS) entry which is preliminary data.</text>
</comment>
<dbReference type="AlphaFoldDB" id="A0AAV7E3T0"/>
<evidence type="ECO:0000313" key="13">
    <source>
        <dbReference type="Proteomes" id="UP000825729"/>
    </source>
</evidence>
<reference evidence="12 13" key="1">
    <citation type="submission" date="2021-07" db="EMBL/GenBank/DDBJ databases">
        <title>The Aristolochia fimbriata genome: insights into angiosperm evolution, floral development and chemical biosynthesis.</title>
        <authorList>
            <person name="Jiao Y."/>
        </authorList>
    </citation>
    <scope>NUCLEOTIDE SEQUENCE [LARGE SCALE GENOMIC DNA]</scope>
    <source>
        <strain evidence="12">IBCAS-2021</strain>
        <tissue evidence="12">Leaf</tissue>
    </source>
</reference>
<dbReference type="InterPro" id="IPR036318">
    <property type="entry name" value="FAD-bd_PCMH-like_sf"/>
</dbReference>
<evidence type="ECO:0000256" key="1">
    <source>
        <dbReference type="ARBA" id="ARBA00004141"/>
    </source>
</evidence>
<sequence>MDLVASGAVLQPRLISGRKCPSLGIGSSRTGTWSRPSVEISHFSSRISMNCKPFKAGTPGGIGVGSLWSFGRRVRLKASSDSDLLPDLDSRFFKVAARGGLVFVAIVCGVFIISRRAALLVEALRVFQWSKLAVGGRSAELLQVLCGLREQWLVLATLLGFSAFFSMTETSIATLWPWMVHELAEEEYGDGIFTMLQNDITRFLTTILFGTTIVNVAVTVLVTEAALICGEAGVAAAIGVVSVAVLLLTEIIPRSLAAKAPIEIARAVVRPIAWFSWIVYPLGRVIIFLSMGVLRILGLTGGSEPYVTKEEMKLIVGGAELRSIEEEEQDMIENVLEIKDTDVKEVMTPLVDVIAIDASADLIDFYELLVTHQYSRVPVFEQRVDNIVGIAYATDMLEYVDKVDQLRSSTVGDIARKPAYFVIESMSVSILLREFRIRKVHMAVVLNEYGGSEGIVTVEDVVEEVVGEIFDENDSKERIQRQTGYVVRRTAGVYDVGANTSIDRLSEELNIRLPEDHEYETVSGFICDAFGYIPKPGEIIKVVLENTNLEENGEYSESQSDQEETLNKHQLFKIEVLAGNARRVSAVRFERIEDANEQMEIKDVAHLVPKQSDQISSDFGKLNSDKISLEDGYSDLYMKLKDVDDHDNIIKY</sequence>
<dbReference type="CDD" id="cd04590">
    <property type="entry name" value="CBS_pair_CorC_HlyC_assoc"/>
    <property type="match status" value="1"/>
</dbReference>
<evidence type="ECO:0000256" key="2">
    <source>
        <dbReference type="ARBA" id="ARBA00022692"/>
    </source>
</evidence>
<gene>
    <name evidence="12" type="ORF">H6P81_014819</name>
</gene>
<feature type="transmembrane region" description="Helical" evidence="9">
    <location>
        <begin position="234"/>
        <end position="252"/>
    </location>
</feature>
<proteinExistence type="predicted"/>
<evidence type="ECO:0000313" key="12">
    <source>
        <dbReference type="EMBL" id="KAG9443479.1"/>
    </source>
</evidence>
<feature type="transmembrane region" description="Helical" evidence="9">
    <location>
        <begin position="152"/>
        <end position="180"/>
    </location>
</feature>
<dbReference type="SUPFAM" id="SSF54631">
    <property type="entry name" value="CBS-domain pair"/>
    <property type="match status" value="1"/>
</dbReference>
<keyword evidence="4 8" id="KW-1133">Transmembrane helix</keyword>
<organism evidence="12 13">
    <name type="scientific">Aristolochia fimbriata</name>
    <name type="common">White veined hardy Dutchman's pipe vine</name>
    <dbReference type="NCBI Taxonomy" id="158543"/>
    <lineage>
        <taxon>Eukaryota</taxon>
        <taxon>Viridiplantae</taxon>
        <taxon>Streptophyta</taxon>
        <taxon>Embryophyta</taxon>
        <taxon>Tracheophyta</taxon>
        <taxon>Spermatophyta</taxon>
        <taxon>Magnoliopsida</taxon>
        <taxon>Magnoliidae</taxon>
        <taxon>Piperales</taxon>
        <taxon>Aristolochiaceae</taxon>
        <taxon>Aristolochia</taxon>
    </lineage>
</organism>
<dbReference type="GO" id="GO:0050660">
    <property type="term" value="F:flavin adenine dinucleotide binding"/>
    <property type="evidence" value="ECO:0007669"/>
    <property type="project" value="InterPro"/>
</dbReference>
<dbReference type="Proteomes" id="UP000825729">
    <property type="component" value="Unassembled WGS sequence"/>
</dbReference>
<dbReference type="Pfam" id="PF00571">
    <property type="entry name" value="CBS"/>
    <property type="match status" value="2"/>
</dbReference>
<evidence type="ECO:0000256" key="5">
    <source>
        <dbReference type="ARBA" id="ARBA00023122"/>
    </source>
</evidence>
<accession>A0AAV7E3T0</accession>
<dbReference type="InterPro" id="IPR000644">
    <property type="entry name" value="CBS_dom"/>
</dbReference>
<protein>
    <submittedName>
        <fullName evidence="12">Uncharacterized protein</fullName>
    </submittedName>
</protein>
<dbReference type="PANTHER" id="PTHR22777:SF17">
    <property type="entry name" value="UPF0053 PROTEIN SLL0260"/>
    <property type="match status" value="1"/>
</dbReference>
<feature type="transmembrane region" description="Helical" evidence="9">
    <location>
        <begin position="95"/>
        <end position="113"/>
    </location>
</feature>
<dbReference type="PROSITE" id="PS51846">
    <property type="entry name" value="CNNM"/>
    <property type="match status" value="1"/>
</dbReference>
<dbReference type="FunFam" id="3.10.580.10:FF:000002">
    <property type="entry name" value="Magnesium/cobalt efflux protein CorC"/>
    <property type="match status" value="1"/>
</dbReference>
<dbReference type="InterPro" id="IPR016169">
    <property type="entry name" value="FAD-bd_PCMH_sub2"/>
</dbReference>
<evidence type="ECO:0000256" key="7">
    <source>
        <dbReference type="PROSITE-ProRule" id="PRU00703"/>
    </source>
</evidence>
<evidence type="ECO:0000259" key="10">
    <source>
        <dbReference type="PROSITE" id="PS51371"/>
    </source>
</evidence>
<evidence type="ECO:0000256" key="6">
    <source>
        <dbReference type="ARBA" id="ARBA00023136"/>
    </source>
</evidence>
<evidence type="ECO:0000256" key="9">
    <source>
        <dbReference type="SAM" id="Phobius"/>
    </source>
</evidence>
<feature type="domain" description="CNNM transmembrane" evidence="11">
    <location>
        <begin position="144"/>
        <end position="330"/>
    </location>
</feature>
<dbReference type="SMART" id="SM01091">
    <property type="entry name" value="CorC_HlyC"/>
    <property type="match status" value="1"/>
</dbReference>
<dbReference type="SUPFAM" id="SSF56176">
    <property type="entry name" value="FAD-binding/transporter-associated domain-like"/>
    <property type="match status" value="1"/>
</dbReference>
<dbReference type="EMBL" id="JAINDJ010000006">
    <property type="protein sequence ID" value="KAG9443479.1"/>
    <property type="molecule type" value="Genomic_DNA"/>
</dbReference>
<dbReference type="Pfam" id="PF01595">
    <property type="entry name" value="CNNM"/>
    <property type="match status" value="1"/>
</dbReference>
<dbReference type="InterPro" id="IPR002550">
    <property type="entry name" value="CNNM"/>
</dbReference>
<feature type="transmembrane region" description="Helical" evidence="9">
    <location>
        <begin position="200"/>
        <end position="222"/>
    </location>
</feature>
<dbReference type="Pfam" id="PF03471">
    <property type="entry name" value="CorC_HlyC"/>
    <property type="match status" value="1"/>
</dbReference>
<dbReference type="PANTHER" id="PTHR22777">
    <property type="entry name" value="HEMOLYSIN-RELATED"/>
    <property type="match status" value="1"/>
</dbReference>